<name>A0A0B2X2Q3_METAS</name>
<dbReference type="GO" id="GO:0005789">
    <property type="term" value="C:endoplasmic reticulum membrane"/>
    <property type="evidence" value="ECO:0007669"/>
    <property type="project" value="UniProtKB-SubCell"/>
</dbReference>
<protein>
    <recommendedName>
        <fullName evidence="5">Polyprenal reductase</fullName>
        <ecNumber evidence="5">1.3.1.94</ecNumber>
    </recommendedName>
</protein>
<dbReference type="GeneID" id="63736863"/>
<evidence type="ECO:0000259" key="6">
    <source>
        <dbReference type="Pfam" id="PF02544"/>
    </source>
</evidence>
<dbReference type="EMBL" id="AZHE01000004">
    <property type="protein sequence ID" value="KHN99555.1"/>
    <property type="molecule type" value="Genomic_DNA"/>
</dbReference>
<evidence type="ECO:0000256" key="1">
    <source>
        <dbReference type="ARBA" id="ARBA00004127"/>
    </source>
</evidence>
<comment type="caution">
    <text evidence="5">Lacks conserved residue(s) required for the propagation of feature annotation.</text>
</comment>
<comment type="subcellular location">
    <subcellularLocation>
        <location evidence="1">Endomembrane system</location>
        <topology evidence="1">Multi-pass membrane protein</topology>
    </subcellularLocation>
    <subcellularLocation>
        <location evidence="5">Endoplasmic reticulum membrane</location>
    </subcellularLocation>
</comment>
<dbReference type="PROSITE" id="PS50244">
    <property type="entry name" value="S5A_REDUCTASE"/>
    <property type="match status" value="1"/>
</dbReference>
<reference evidence="7 8" key="1">
    <citation type="journal article" date="2014" name="Proc. Natl. Acad. Sci. U.S.A.">
        <title>Trajectory and genomic determinants of fungal-pathogen speciation and host adaptation.</title>
        <authorList>
            <person name="Hu X."/>
            <person name="Xiao G."/>
            <person name="Zheng P."/>
            <person name="Shang Y."/>
            <person name="Su Y."/>
            <person name="Zhang X."/>
            <person name="Liu X."/>
            <person name="Zhan S."/>
            <person name="St Leger R.J."/>
            <person name="Wang C."/>
        </authorList>
    </citation>
    <scope>NUCLEOTIDE SEQUENCE [LARGE SCALE GENOMIC DNA]</scope>
    <source>
        <strain evidence="7 8">ARSEF 1941</strain>
    </source>
</reference>
<accession>A0A0B2X2Q3</accession>
<dbReference type="GO" id="GO:0016095">
    <property type="term" value="P:polyprenol catabolic process"/>
    <property type="evidence" value="ECO:0007669"/>
    <property type="project" value="UniProtKB-UniRule"/>
</dbReference>
<dbReference type="GO" id="GO:0102389">
    <property type="term" value="F:polyprenol reductase activity"/>
    <property type="evidence" value="ECO:0007669"/>
    <property type="project" value="UniProtKB-UniRule"/>
</dbReference>
<keyword evidence="5" id="KW-0521">NADP</keyword>
<keyword evidence="4 5" id="KW-0472">Membrane</keyword>
<dbReference type="Proteomes" id="UP000030816">
    <property type="component" value="Unassembled WGS sequence"/>
</dbReference>
<comment type="similarity">
    <text evidence="5">Belongs to the steroid 5-alpha reductase family. Polyprenal reductase subfamily.</text>
</comment>
<comment type="function">
    <text evidence="5">Plays a key role in early steps of protein N-linked glycosylation by being involved in the conversion of polyprenol into dolichol. Acts as a polyprenal reductase that mediates the reduction of polyprenal into dolichal in a NADP-dependent mechanism. Dolichols are required for the synthesis of dolichol-linked monosaccharides and the oligosaccharide precursor used for N-glycosylation.</text>
</comment>
<feature type="domain" description="3-oxo-5-alpha-steroid 4-dehydrogenase C-terminal" evidence="6">
    <location>
        <begin position="196"/>
        <end position="314"/>
    </location>
</feature>
<dbReference type="OrthoDB" id="541710at2759"/>
<gene>
    <name evidence="7" type="ORF">MAM_02408</name>
</gene>
<evidence type="ECO:0000313" key="8">
    <source>
        <dbReference type="Proteomes" id="UP000030816"/>
    </source>
</evidence>
<keyword evidence="5" id="KW-0256">Endoplasmic reticulum</keyword>
<comment type="caution">
    <text evidence="7">The sequence shown here is derived from an EMBL/GenBank/DDBJ whole genome shotgun (WGS) entry which is preliminary data.</text>
</comment>
<evidence type="ECO:0000256" key="4">
    <source>
        <dbReference type="ARBA" id="ARBA00023136"/>
    </source>
</evidence>
<comment type="pathway">
    <text evidence="5">Protein modification; protein glycosylation.</text>
</comment>
<feature type="transmembrane region" description="Helical" evidence="5">
    <location>
        <begin position="20"/>
        <end position="38"/>
    </location>
</feature>
<dbReference type="GO" id="GO:0006488">
    <property type="term" value="P:dolichol-linked oligosaccharide biosynthetic process"/>
    <property type="evidence" value="ECO:0007669"/>
    <property type="project" value="UniProtKB-UniRule"/>
</dbReference>
<keyword evidence="5" id="KW-0560">Oxidoreductase</keyword>
<feature type="transmembrane region" description="Helical" evidence="5">
    <location>
        <begin position="162"/>
        <end position="181"/>
    </location>
</feature>
<dbReference type="GO" id="GO:0160198">
    <property type="term" value="F:polyprenal reductase activity"/>
    <property type="evidence" value="ECO:0007669"/>
    <property type="project" value="UniProtKB-EC"/>
</dbReference>
<evidence type="ECO:0000313" key="7">
    <source>
        <dbReference type="EMBL" id="KHN99555.1"/>
    </source>
</evidence>
<feature type="transmembrane region" description="Helical" evidence="5">
    <location>
        <begin position="84"/>
        <end position="104"/>
    </location>
</feature>
<keyword evidence="8" id="KW-1185">Reference proteome</keyword>
<comment type="catalytic activity">
    <reaction evidence="5">
        <text>a di-trans,poly-cis-dolichal + NADP(+) = a di-trans,poly-cis-polyprenal + NADPH + H(+)</text>
        <dbReference type="Rhea" id="RHEA:80727"/>
        <dbReference type="Rhea" id="RHEA-COMP:19536"/>
        <dbReference type="Rhea" id="RHEA-COMP:19537"/>
        <dbReference type="ChEBI" id="CHEBI:15378"/>
        <dbReference type="ChEBI" id="CHEBI:57783"/>
        <dbReference type="ChEBI" id="CHEBI:58349"/>
        <dbReference type="ChEBI" id="CHEBI:231623"/>
        <dbReference type="ChEBI" id="CHEBI:231637"/>
        <dbReference type="EC" id="1.3.1.94"/>
    </reaction>
    <physiologicalReaction direction="right-to-left" evidence="5">
        <dbReference type="Rhea" id="RHEA:80729"/>
    </physiologicalReaction>
</comment>
<dbReference type="PANTHER" id="PTHR14624:SF0">
    <property type="entry name" value="POLYPRENOL REDUCTASE"/>
    <property type="match status" value="1"/>
</dbReference>
<dbReference type="HOGENOM" id="CLU_044409_0_1_1"/>
<dbReference type="InterPro" id="IPR039698">
    <property type="entry name" value="Dfg10/SRD5A3"/>
</dbReference>
<proteinExistence type="inferred from homology"/>
<dbReference type="Pfam" id="PF02544">
    <property type="entry name" value="Steroid_dh"/>
    <property type="match status" value="1"/>
</dbReference>
<dbReference type="EC" id="1.3.1.94" evidence="5"/>
<dbReference type="GO" id="GO:0003865">
    <property type="term" value="F:3-oxo-5-alpha-steroid 4-dehydrogenase activity"/>
    <property type="evidence" value="ECO:0007669"/>
    <property type="project" value="TreeGrafter"/>
</dbReference>
<keyword evidence="3 5" id="KW-1133">Transmembrane helix</keyword>
<keyword evidence="2 5" id="KW-0812">Transmembrane</keyword>
<evidence type="ECO:0000256" key="5">
    <source>
        <dbReference type="RuleBase" id="RU367081"/>
    </source>
</evidence>
<dbReference type="PANTHER" id="PTHR14624">
    <property type="entry name" value="DFG10 PROTEIN"/>
    <property type="match status" value="1"/>
</dbReference>
<sequence>MDALLKPLADTLAMAPPSKYCQAFFLAAAASVLALQLLPREARRTLTDYGARRPRRASSPTSSRSRLASALSELTAVGQVPHAYFWHFYLLSTGLSALWMWQFITRGSVVSFIAERQVSLSGEASAAAGRVFLAWLMMAAQGGRRLYECFWVLKPGRTPMWWVHWALGLGFYAAMSVSVWVEGARAMLGPWQACATDMRLTARELLTLAVFLGAWFEQHRCHRYLASLRKYSLPEGGLFKHIVCPHYTSECVVYLAISIMAAPPGNAFNVSVLCGLAFVVANLGSTAHGTKEWYAGEFGADKVGSKWRMIPGVF</sequence>
<organism evidence="7 8">
    <name type="scientific">Metarhizium album (strain ARSEF 1941)</name>
    <dbReference type="NCBI Taxonomy" id="1081103"/>
    <lineage>
        <taxon>Eukaryota</taxon>
        <taxon>Fungi</taxon>
        <taxon>Dikarya</taxon>
        <taxon>Ascomycota</taxon>
        <taxon>Pezizomycotina</taxon>
        <taxon>Sordariomycetes</taxon>
        <taxon>Hypocreomycetidae</taxon>
        <taxon>Hypocreales</taxon>
        <taxon>Clavicipitaceae</taxon>
        <taxon>Metarhizium</taxon>
    </lineage>
</organism>
<dbReference type="InterPro" id="IPR001104">
    <property type="entry name" value="3-oxo-5_a-steroid_4-DH_C"/>
</dbReference>
<evidence type="ECO:0000256" key="2">
    <source>
        <dbReference type="ARBA" id="ARBA00022692"/>
    </source>
</evidence>
<evidence type="ECO:0000256" key="3">
    <source>
        <dbReference type="ARBA" id="ARBA00022989"/>
    </source>
</evidence>
<dbReference type="AlphaFoldDB" id="A0A0B2X2Q3"/>
<dbReference type="STRING" id="1081103.A0A0B2X2Q3"/>
<dbReference type="UniPathway" id="UPA00378"/>
<dbReference type="RefSeq" id="XP_040680621.1">
    <property type="nucleotide sequence ID" value="XM_040821207.1"/>
</dbReference>